<dbReference type="EMBL" id="CBMG010003875">
    <property type="protein sequence ID" value="CEG04049.1"/>
    <property type="molecule type" value="Genomic_DNA"/>
</dbReference>
<evidence type="ECO:0000313" key="2">
    <source>
        <dbReference type="EMBL" id="CEG04049.1"/>
    </source>
</evidence>
<feature type="region of interest" description="Disordered" evidence="1">
    <location>
        <begin position="1"/>
        <end position="42"/>
    </location>
</feature>
<dbReference type="AlphaFoldDB" id="A0A090MAB1"/>
<accession>A0A090MAB1</accession>
<reference evidence="2" key="1">
    <citation type="submission" date="2013-05" db="EMBL/GenBank/DDBJ databases">
        <title>Draft genome sequences of six wheat associated Fusarium spp. isolates.</title>
        <authorList>
            <person name="Moolhuijzen P.M."/>
            <person name="Manners J.M."/>
            <person name="Wilcox S."/>
            <person name="Bellgard M.I."/>
            <person name="Gardiner D.M."/>
        </authorList>
    </citation>
    <scope>NUCLEOTIDE SEQUENCE</scope>
    <source>
        <strain evidence="2">CS5907</strain>
    </source>
</reference>
<protein>
    <submittedName>
        <fullName evidence="2">WGS project CBMG000000000 data, contig CS5907-c003916</fullName>
    </submittedName>
</protein>
<evidence type="ECO:0000256" key="1">
    <source>
        <dbReference type="SAM" id="MobiDB-lite"/>
    </source>
</evidence>
<sequence>MTPGLDGHRDGQVDSDNTPKTSRHIGDLGNNKRPSTRRRYSVVSKGFKAQKYKVASLSTRIASLEEEVSRLSRGKKQKAIPNPNKKFITLAEALAAGNTISEPSEAIEGAGVVKDVIEVGGMDEDERSYSGKEELGVVRTCTGREVKRPRGY</sequence>
<gene>
    <name evidence="2" type="ORF">BN851_0153080</name>
</gene>
<feature type="compositionally biased region" description="Basic and acidic residues" evidence="1">
    <location>
        <begin position="1"/>
        <end position="12"/>
    </location>
</feature>
<proteinExistence type="predicted"/>
<comment type="caution">
    <text evidence="2">The sequence shown here is derived from an EMBL/GenBank/DDBJ whole genome shotgun (WGS) entry which is preliminary data.</text>
</comment>
<name>A0A090MAB1_9HYPO</name>
<organism evidence="2">
    <name type="scientific">Fusarium acuminatum CS5907</name>
    <dbReference type="NCBI Taxonomy" id="1318461"/>
    <lineage>
        <taxon>Eukaryota</taxon>
        <taxon>Fungi</taxon>
        <taxon>Dikarya</taxon>
        <taxon>Ascomycota</taxon>
        <taxon>Pezizomycotina</taxon>
        <taxon>Sordariomycetes</taxon>
        <taxon>Hypocreomycetidae</taxon>
        <taxon>Hypocreales</taxon>
        <taxon>Nectriaceae</taxon>
        <taxon>Fusarium</taxon>
        <taxon>Fusarium tricinctum species complex</taxon>
    </lineage>
</organism>